<evidence type="ECO:0000256" key="2">
    <source>
        <dbReference type="ARBA" id="ARBA00022729"/>
    </source>
</evidence>
<dbReference type="PROSITE" id="PS50026">
    <property type="entry name" value="EGF_3"/>
    <property type="match status" value="3"/>
</dbReference>
<dbReference type="KEGG" id="bfo:118428653"/>
<evidence type="ECO:0000256" key="1">
    <source>
        <dbReference type="ARBA" id="ARBA00022536"/>
    </source>
</evidence>
<keyword evidence="8" id="KW-1185">Reference proteome</keyword>
<name>A0A9J7N9E6_BRAFL</name>
<reference evidence="9" key="2">
    <citation type="submission" date="2025-08" db="UniProtKB">
        <authorList>
            <consortium name="RefSeq"/>
        </authorList>
    </citation>
    <scope>IDENTIFICATION</scope>
    <source>
        <strain evidence="9">S238N-H82</strain>
        <tissue evidence="9">Testes</tissue>
    </source>
</reference>
<evidence type="ECO:0000313" key="8">
    <source>
        <dbReference type="Proteomes" id="UP000001554"/>
    </source>
</evidence>
<keyword evidence="6" id="KW-1133">Transmembrane helix</keyword>
<feature type="transmembrane region" description="Helical" evidence="6">
    <location>
        <begin position="473"/>
        <end position="493"/>
    </location>
</feature>
<dbReference type="AlphaFoldDB" id="A0A9J7N9E6"/>
<evidence type="ECO:0000256" key="5">
    <source>
        <dbReference type="PROSITE-ProRule" id="PRU00076"/>
    </source>
</evidence>
<keyword evidence="1 5" id="KW-0245">EGF-like domain</keyword>
<feature type="domain" description="EGF-like" evidence="7">
    <location>
        <begin position="271"/>
        <end position="310"/>
    </location>
</feature>
<keyword evidence="2" id="KW-0732">Signal</keyword>
<evidence type="ECO:0000256" key="6">
    <source>
        <dbReference type="SAM" id="Phobius"/>
    </source>
</evidence>
<dbReference type="GeneID" id="118428653"/>
<evidence type="ECO:0000313" key="9">
    <source>
        <dbReference type="RefSeq" id="XP_035694655.1"/>
    </source>
</evidence>
<keyword evidence="6" id="KW-0472">Membrane</keyword>
<feature type="domain" description="EGF-like" evidence="7">
    <location>
        <begin position="179"/>
        <end position="218"/>
    </location>
</feature>
<protein>
    <submittedName>
        <fullName evidence="9">Neurogenic locus notch homolog protein 3-like</fullName>
    </submittedName>
</protein>
<keyword evidence="3" id="KW-0677">Repeat</keyword>
<sequence length="494" mass="51590">MRVPENEDRRVALDIATHAFEVLRTANQQYKGVDFFAIEARLPADGLSATENWCGDYQNLCAGYGLRPTGCGETHAVQGVQHSDPGAIRCVSEYDSDPYINNVLSCSSSVAVAEVANLAFSAGATSFRSFGFLRCDTGDCKRGIRESFGSLYNTYDAFPGDGSGGRIVYTVCATSVDIHVDACLANPCDAQATCTDKPAPALDATCTCNTGYTGDGLTSGTGCADIDACLANPCDARATCTDNPAPALDATCTCNTGYTGDGLSSGTGCTDIDACLANPCDAQATCTDKPAPALDATCTCNTGYTGDGLSSGTGCAVLSSSATHAFEVLRTANQTYKGVDFFAIEARLPADGLSATENWCRDYQNLCAGYGLRPTGCGENNAVQGGTGSDPVYIRCVSEYDSDPYINNVLGCLPSVGVFVVANLAFSAGATVDRSFGFYRCYAENCRRGIGGSYWSLHRTTAAFPGDGSGDRIVYTVCAGSAVFFFIYAPSVLK</sequence>
<dbReference type="GO" id="GO:0005509">
    <property type="term" value="F:calcium ion binding"/>
    <property type="evidence" value="ECO:0007669"/>
    <property type="project" value="InterPro"/>
</dbReference>
<organism evidence="8 9">
    <name type="scientific">Branchiostoma floridae</name>
    <name type="common">Florida lancelet</name>
    <name type="synonym">Amphioxus</name>
    <dbReference type="NCBI Taxonomy" id="7739"/>
    <lineage>
        <taxon>Eukaryota</taxon>
        <taxon>Metazoa</taxon>
        <taxon>Chordata</taxon>
        <taxon>Cephalochordata</taxon>
        <taxon>Leptocardii</taxon>
        <taxon>Amphioxiformes</taxon>
        <taxon>Branchiostomatidae</taxon>
        <taxon>Branchiostoma</taxon>
    </lineage>
</organism>
<gene>
    <name evidence="9" type="primary">LOC118428653</name>
</gene>
<reference evidence="8" key="1">
    <citation type="journal article" date="2020" name="Nat. Ecol. Evol.">
        <title>Deeply conserved synteny resolves early events in vertebrate evolution.</title>
        <authorList>
            <person name="Simakov O."/>
            <person name="Marletaz F."/>
            <person name="Yue J.X."/>
            <person name="O'Connell B."/>
            <person name="Jenkins J."/>
            <person name="Brandt A."/>
            <person name="Calef R."/>
            <person name="Tung C.H."/>
            <person name="Huang T.K."/>
            <person name="Schmutz J."/>
            <person name="Satoh N."/>
            <person name="Yu J.K."/>
            <person name="Putnam N.H."/>
            <person name="Green R.E."/>
            <person name="Rokhsar D.S."/>
        </authorList>
    </citation>
    <scope>NUCLEOTIDE SEQUENCE [LARGE SCALE GENOMIC DNA]</scope>
    <source>
        <strain evidence="8">S238N-H82</strain>
    </source>
</reference>
<keyword evidence="6" id="KW-0812">Transmembrane</keyword>
<dbReference type="SMART" id="SM00181">
    <property type="entry name" value="EGF"/>
    <property type="match status" value="3"/>
</dbReference>
<dbReference type="OrthoDB" id="10578648at2759"/>
<dbReference type="SUPFAM" id="SSF57196">
    <property type="entry name" value="EGF/Laminin"/>
    <property type="match status" value="2"/>
</dbReference>
<dbReference type="RefSeq" id="XP_035694655.1">
    <property type="nucleotide sequence ID" value="XM_035838762.1"/>
</dbReference>
<dbReference type="InterPro" id="IPR000742">
    <property type="entry name" value="EGF"/>
</dbReference>
<comment type="caution">
    <text evidence="5">Lacks conserved residue(s) required for the propagation of feature annotation.</text>
</comment>
<proteinExistence type="predicted"/>
<keyword evidence="4" id="KW-1015">Disulfide bond</keyword>
<dbReference type="Gene3D" id="2.10.25.10">
    <property type="entry name" value="Laminin"/>
    <property type="match status" value="3"/>
</dbReference>
<dbReference type="InterPro" id="IPR001881">
    <property type="entry name" value="EGF-like_Ca-bd_dom"/>
</dbReference>
<dbReference type="SMART" id="SM00179">
    <property type="entry name" value="EGF_CA"/>
    <property type="match status" value="3"/>
</dbReference>
<evidence type="ECO:0000256" key="4">
    <source>
        <dbReference type="ARBA" id="ARBA00023157"/>
    </source>
</evidence>
<dbReference type="PANTHER" id="PTHR24039:SF58">
    <property type="entry name" value="EGF-LIKE DOMAIN-CONTAINING PROTEIN"/>
    <property type="match status" value="1"/>
</dbReference>
<evidence type="ECO:0000259" key="7">
    <source>
        <dbReference type="PROSITE" id="PS50026"/>
    </source>
</evidence>
<dbReference type="Pfam" id="PF00008">
    <property type="entry name" value="EGF"/>
    <property type="match status" value="3"/>
</dbReference>
<dbReference type="OMA" id="YQNLCAG"/>
<feature type="domain" description="EGF-like" evidence="7">
    <location>
        <begin position="225"/>
        <end position="264"/>
    </location>
</feature>
<dbReference type="PANTHER" id="PTHR24039">
    <property type="entry name" value="FIBRILLIN-RELATED"/>
    <property type="match status" value="1"/>
</dbReference>
<dbReference type="Proteomes" id="UP000001554">
    <property type="component" value="Chromosome 13"/>
</dbReference>
<evidence type="ECO:0000256" key="3">
    <source>
        <dbReference type="ARBA" id="ARBA00022737"/>
    </source>
</evidence>
<accession>A0A9J7N9E6</accession>